<gene>
    <name evidence="1" type="ORF">SAMN02745857_03837</name>
</gene>
<keyword evidence="2" id="KW-1185">Reference proteome</keyword>
<sequence>MARSSDSRSRLRRLNRRQRKKAHLGEFVEMVFDLRVQFQPTLDEAGYDLLWSALVDQIEAHRLHFCGIWGGADDNRLQGMIGGVHHSPSNDDRNAIEQWLQARPEVISASAGPLVDGWYGWG</sequence>
<evidence type="ECO:0000313" key="1">
    <source>
        <dbReference type="EMBL" id="SMC29439.1"/>
    </source>
</evidence>
<protein>
    <recommendedName>
        <fullName evidence="3">DUF469 family protein</fullName>
    </recommendedName>
</protein>
<accession>A0A1W1XZN6</accession>
<dbReference type="RefSeq" id="WP_084092772.1">
    <property type="nucleotide sequence ID" value="NZ_FWXD01000035.1"/>
</dbReference>
<dbReference type="AlphaFoldDB" id="A0A1W1XZN6"/>
<dbReference type="InterPro" id="IPR007416">
    <property type="entry name" value="YggL_50S_bp"/>
</dbReference>
<name>A0A1W1XZN6_9NEIS</name>
<organism evidence="1 2">
    <name type="scientific">Andreprevotia lacus DSM 23236</name>
    <dbReference type="NCBI Taxonomy" id="1121001"/>
    <lineage>
        <taxon>Bacteria</taxon>
        <taxon>Pseudomonadati</taxon>
        <taxon>Pseudomonadota</taxon>
        <taxon>Betaproteobacteria</taxon>
        <taxon>Neisseriales</taxon>
        <taxon>Chitinibacteraceae</taxon>
        <taxon>Andreprevotia</taxon>
    </lineage>
</organism>
<dbReference type="OrthoDB" id="9114861at2"/>
<dbReference type="EMBL" id="FWXD01000035">
    <property type="protein sequence ID" value="SMC29439.1"/>
    <property type="molecule type" value="Genomic_DNA"/>
</dbReference>
<dbReference type="PANTHER" id="PTHR38778">
    <property type="entry name" value="CYTOPLASMIC PROTEIN-RELATED"/>
    <property type="match status" value="1"/>
</dbReference>
<dbReference type="PANTHER" id="PTHR38778:SF1">
    <property type="entry name" value="CYTOPLASMIC PROTEIN"/>
    <property type="match status" value="1"/>
</dbReference>
<dbReference type="Proteomes" id="UP000192761">
    <property type="component" value="Unassembled WGS sequence"/>
</dbReference>
<dbReference type="GO" id="GO:0005829">
    <property type="term" value="C:cytosol"/>
    <property type="evidence" value="ECO:0007669"/>
    <property type="project" value="TreeGrafter"/>
</dbReference>
<evidence type="ECO:0000313" key="2">
    <source>
        <dbReference type="Proteomes" id="UP000192761"/>
    </source>
</evidence>
<dbReference type="STRING" id="1121001.SAMN02745857_03837"/>
<reference evidence="1 2" key="1">
    <citation type="submission" date="2017-04" db="EMBL/GenBank/DDBJ databases">
        <authorList>
            <person name="Afonso C.L."/>
            <person name="Miller P.J."/>
            <person name="Scott M.A."/>
            <person name="Spackman E."/>
            <person name="Goraichik I."/>
            <person name="Dimitrov K.M."/>
            <person name="Suarez D.L."/>
            <person name="Swayne D.E."/>
        </authorList>
    </citation>
    <scope>NUCLEOTIDE SEQUENCE [LARGE SCALE GENOMIC DNA]</scope>
    <source>
        <strain evidence="1 2">DSM 23236</strain>
    </source>
</reference>
<proteinExistence type="predicted"/>
<evidence type="ECO:0008006" key="3">
    <source>
        <dbReference type="Google" id="ProtNLM"/>
    </source>
</evidence>
<dbReference type="Pfam" id="PF04320">
    <property type="entry name" value="YggL_50S_bp"/>
    <property type="match status" value="1"/>
</dbReference>